<dbReference type="Gene3D" id="3.40.50.1820">
    <property type="entry name" value="alpha/beta hydrolase"/>
    <property type="match status" value="1"/>
</dbReference>
<feature type="domain" description="GPI inositol-deacylase PGAP1-like alpha/beta" evidence="6">
    <location>
        <begin position="21"/>
        <end position="151"/>
    </location>
</feature>
<keyword evidence="3" id="KW-0677">Repeat</keyword>
<accession>A0A9W9K6P7</accession>
<dbReference type="Proteomes" id="UP001149165">
    <property type="component" value="Unassembled WGS sequence"/>
</dbReference>
<dbReference type="GO" id="GO:0016788">
    <property type="term" value="F:hydrolase activity, acting on ester bonds"/>
    <property type="evidence" value="ECO:0007669"/>
    <property type="project" value="InterPro"/>
</dbReference>
<dbReference type="PANTHER" id="PTHR10039:SF16">
    <property type="entry name" value="GPI INOSITOL-DEACYLASE"/>
    <property type="match status" value="1"/>
</dbReference>
<evidence type="ECO:0000256" key="4">
    <source>
        <dbReference type="RuleBase" id="RU365011"/>
    </source>
</evidence>
<comment type="similarity">
    <text evidence="4">Belongs to the GPI inositol-deacylase family.</text>
</comment>
<dbReference type="InterPro" id="IPR029058">
    <property type="entry name" value="AB_hydrolase_fold"/>
</dbReference>
<dbReference type="GO" id="GO:0017000">
    <property type="term" value="P:antibiotic biosynthetic process"/>
    <property type="evidence" value="ECO:0007669"/>
    <property type="project" value="UniProtKB-ARBA"/>
</dbReference>
<dbReference type="SMART" id="SM00320">
    <property type="entry name" value="WD40"/>
    <property type="match status" value="5"/>
</dbReference>
<comment type="function">
    <text evidence="1 4">Involved in inositol deacylation of GPI-anchored proteins which plays important roles in the quality control and ER-associated degradation of GPI-anchored proteins.</text>
</comment>
<evidence type="ECO:0000313" key="10">
    <source>
        <dbReference type="Proteomes" id="UP001149165"/>
    </source>
</evidence>
<feature type="domain" description="Nephrocystin 3-like N-terminal" evidence="8">
    <location>
        <begin position="321"/>
        <end position="479"/>
    </location>
</feature>
<dbReference type="SUPFAM" id="SSF52540">
    <property type="entry name" value="P-loop containing nucleoside triphosphate hydrolases"/>
    <property type="match status" value="1"/>
</dbReference>
<gene>
    <name evidence="9" type="ORF">N7456_010407</name>
</gene>
<dbReference type="InterPro" id="IPR036322">
    <property type="entry name" value="WD40_repeat_dom_sf"/>
</dbReference>
<dbReference type="Pfam" id="PF00400">
    <property type="entry name" value="WD40"/>
    <property type="match status" value="1"/>
</dbReference>
<dbReference type="InterPro" id="IPR001680">
    <property type="entry name" value="WD40_rpt"/>
</dbReference>
<dbReference type="GO" id="GO:0005789">
    <property type="term" value="C:endoplasmic reticulum membrane"/>
    <property type="evidence" value="ECO:0007669"/>
    <property type="project" value="UniProtKB-SubCell"/>
</dbReference>
<dbReference type="SUPFAM" id="SSF53474">
    <property type="entry name" value="alpha/beta-Hydrolases"/>
    <property type="match status" value="1"/>
</dbReference>
<dbReference type="InterPro" id="IPR027417">
    <property type="entry name" value="P-loop_NTPase"/>
</dbReference>
<sequence length="1610" mass="180310">MGPMGIVTLNDPPPTSALVDIVFIHGLGGGSVKTWTASNDPNLFWPKTWLPNDDAFENVRFHTFGYKADWAKRQQSIMNIHDFARSLIAGLRNDPLIRRDNSRILLVGHSMGGCVAKEAYLIARQNPSFKVLSERIYGMFFLGTPHTGSDMVKLIETFLVVALGKEKPFVKDLKNNSTVICSTNYRFRQVAMDLSLWTFYETLPVKVGMFSKLIVPKEVAILGYDEERVEAMNADHRNLCRFTSRNNSNYKLLRNALHTAIDEIKQEFFGSEFSSFTLDSTIHSTDDLTPNGAMSQLASFLKVDGAFDSSLMRCDELKEPGTCDWFIKKRSFKLWVSGIFPVILWLTGRPAAGKTILSSHVISHLSMSACCSYFFFEHSSSSLGDCFRSLAYQMAMQDSIVRDKVLQLARGQVTWDIKNEGDLWNKLFLEGILKLPLKRDHFWVIDGLDECSNFSHIFTRRLLARFPQNGRVRMLVTSRSLDSIERGIKSLGTQVSLESVSNTDTFEDIRLFLTTRLTELDRLENDDSREAICRKILKRSSGSFLWVRLILKEFENVWSAEDMDRVLVEVPEGLNDLYLKMLNSIETNKSLVPLAKSILTWVTTACRPLKLDELRCAVKLDLNKTLQNSAKAVPSICGQFVFIDQSDHVHIIHETAREFLRAKHECSGFNFEEEQSHTHIGSSLLRYLSTVPIKPDNQIPLARGNLPMIASRTNSHDTSLIDYACKFFSEHIHSCTPSEDELMGKISHFLKNSVLLWIEYTATCSDLSNITKTGTNLRRYLERRERYVPPDDPSFQVIKDWVIDLIRIAAKFRTQLLARPSSIHALIPPLCPPDSIISRSFAKSSYLSVKGLETGTWDDCLARIDFAHYQATAVCHSEKHFAVAFSTGKILLYDASSLRLSVTLLHFERVKSLEFSYGGQYLAACGSRNVVLWELKSRKKMFSFPLRAKALGISFLGENELICALSSNEIIKWTLDSDEQHSMSWKLDDNCNYTRFAISNQAPTRVAFLIAAGDVLIAIGYRQNPVLLWNASDLRLQGQCQVKANNGIDDMLFNPNPEITILVVSFNDGRLCLIDYTTMLLVFTLQDQCACCFACSPDGHSLATGTIDGIIEIFSFDYRHDGNPVLTSIYRVETDYEPIRGLAFSSDGVRFVDIRDKSCHIWVPTVLVGTNNELRSISDATTQVQVSNNLENVDGRIKVSRTIRGVFDNPEEPEITSALVTSADGEIIIAGQSGGTVALFSSADGSELGRIKQHTAGVSVVAVEYVESLNMIISADDAWRVVVGELPTSPSYLAHSSRQPWQNITLKSIVINRRFGGAVESFLINHTADRLLVSGRNLIELWNLSTGNVIAWNDPLLLNSITTLPKRSADNMSYGKDEDGSLARSAFQHPSNPEWFVVVAEDTARVFKWVDFEDLTAPYGITLERPSTPSETSQTSQGASSFQSPKTARSFVMSTYHTKPGMVIELFRSISSAVARLYKWPAAAFDPYAPRVSALPSFDANLKAIGPNILSVLGIIGTYLVYIDVDFWVCSTALQSTMTSKGIAMQDSWQLSSQPAIRHHFFALGEWRTAGDEIQCGLVNSRAPSHQRSGPHVAFVNGHRLVVIKDGLNF</sequence>
<evidence type="ECO:0000256" key="3">
    <source>
        <dbReference type="ARBA" id="ARBA00022737"/>
    </source>
</evidence>
<dbReference type="Pfam" id="PF24883">
    <property type="entry name" value="NPHP3_N"/>
    <property type="match status" value="1"/>
</dbReference>
<dbReference type="GO" id="GO:0015031">
    <property type="term" value="P:protein transport"/>
    <property type="evidence" value="ECO:0007669"/>
    <property type="project" value="UniProtKB-KW"/>
</dbReference>
<dbReference type="InterPro" id="IPR015943">
    <property type="entry name" value="WD40/YVTN_repeat-like_dom_sf"/>
</dbReference>
<evidence type="ECO:0000256" key="2">
    <source>
        <dbReference type="ARBA" id="ARBA00015856"/>
    </source>
</evidence>
<keyword evidence="4" id="KW-0813">Transport</keyword>
<proteinExistence type="inferred from homology"/>
<name>A0A9W9K6P7_9EURO</name>
<dbReference type="Pfam" id="PF22939">
    <property type="entry name" value="WHD_GPIID"/>
    <property type="match status" value="1"/>
</dbReference>
<dbReference type="Gene3D" id="2.130.10.10">
    <property type="entry name" value="YVTN repeat-like/Quinoprotein amine dehydrogenase"/>
    <property type="match status" value="3"/>
</dbReference>
<dbReference type="PANTHER" id="PTHR10039">
    <property type="entry name" value="AMELOGENIN"/>
    <property type="match status" value="1"/>
</dbReference>
<keyword evidence="4" id="KW-0472">Membrane</keyword>
<dbReference type="InterPro" id="IPR012908">
    <property type="entry name" value="PGAP1-ab_dom-like"/>
</dbReference>
<keyword evidence="10" id="KW-1185">Reference proteome</keyword>
<dbReference type="GO" id="GO:0072330">
    <property type="term" value="P:monocarboxylic acid biosynthetic process"/>
    <property type="evidence" value="ECO:0007669"/>
    <property type="project" value="UniProtKB-ARBA"/>
</dbReference>
<keyword evidence="4" id="KW-0378">Hydrolase</keyword>
<feature type="domain" description="GPI inositol-deacylase winged helix" evidence="7">
    <location>
        <begin position="594"/>
        <end position="669"/>
    </location>
</feature>
<protein>
    <recommendedName>
        <fullName evidence="2 4">GPI inositol-deacylase</fullName>
        <ecNumber evidence="4">3.1.-.-</ecNumber>
    </recommendedName>
</protein>
<feature type="compositionally biased region" description="Low complexity" evidence="5">
    <location>
        <begin position="1426"/>
        <end position="1437"/>
    </location>
</feature>
<dbReference type="InterPro" id="IPR054471">
    <property type="entry name" value="GPIID_WHD"/>
</dbReference>
<evidence type="ECO:0000256" key="5">
    <source>
        <dbReference type="SAM" id="MobiDB-lite"/>
    </source>
</evidence>
<dbReference type="EMBL" id="JAPQKH010000006">
    <property type="protein sequence ID" value="KAJ5094546.1"/>
    <property type="molecule type" value="Genomic_DNA"/>
</dbReference>
<comment type="subcellular location">
    <subcellularLocation>
        <location evidence="4">Endoplasmic reticulum membrane</location>
    </subcellularLocation>
</comment>
<evidence type="ECO:0000259" key="7">
    <source>
        <dbReference type="Pfam" id="PF22939"/>
    </source>
</evidence>
<evidence type="ECO:0000259" key="8">
    <source>
        <dbReference type="Pfam" id="PF24883"/>
    </source>
</evidence>
<dbReference type="InterPro" id="IPR056884">
    <property type="entry name" value="NPHP3-like_N"/>
</dbReference>
<keyword evidence="4" id="KW-0653">Protein transport</keyword>
<organism evidence="9 10">
    <name type="scientific">Penicillium angulare</name>
    <dbReference type="NCBI Taxonomy" id="116970"/>
    <lineage>
        <taxon>Eukaryota</taxon>
        <taxon>Fungi</taxon>
        <taxon>Dikarya</taxon>
        <taxon>Ascomycota</taxon>
        <taxon>Pezizomycotina</taxon>
        <taxon>Eurotiomycetes</taxon>
        <taxon>Eurotiomycetidae</taxon>
        <taxon>Eurotiales</taxon>
        <taxon>Aspergillaceae</taxon>
        <taxon>Penicillium</taxon>
    </lineage>
</organism>
<dbReference type="Gene3D" id="3.40.50.300">
    <property type="entry name" value="P-loop containing nucleotide triphosphate hydrolases"/>
    <property type="match status" value="1"/>
</dbReference>
<reference evidence="9" key="2">
    <citation type="journal article" date="2023" name="IMA Fungus">
        <title>Comparative genomic study of the Penicillium genus elucidates a diverse pangenome and 15 lateral gene transfer events.</title>
        <authorList>
            <person name="Petersen C."/>
            <person name="Sorensen T."/>
            <person name="Nielsen M.R."/>
            <person name="Sondergaard T.E."/>
            <person name="Sorensen J.L."/>
            <person name="Fitzpatrick D.A."/>
            <person name="Frisvad J.C."/>
            <person name="Nielsen K.L."/>
        </authorList>
    </citation>
    <scope>NUCLEOTIDE SEQUENCE</scope>
    <source>
        <strain evidence="9">IBT 30069</strain>
    </source>
</reference>
<feature type="region of interest" description="Disordered" evidence="5">
    <location>
        <begin position="1423"/>
        <end position="1444"/>
    </location>
</feature>
<evidence type="ECO:0000259" key="6">
    <source>
        <dbReference type="Pfam" id="PF07819"/>
    </source>
</evidence>
<reference evidence="9" key="1">
    <citation type="submission" date="2022-11" db="EMBL/GenBank/DDBJ databases">
        <authorList>
            <person name="Petersen C."/>
        </authorList>
    </citation>
    <scope>NUCLEOTIDE SEQUENCE</scope>
    <source>
        <strain evidence="9">IBT 30069</strain>
    </source>
</reference>
<keyword evidence="4" id="KW-0256">Endoplasmic reticulum</keyword>
<dbReference type="Pfam" id="PF07819">
    <property type="entry name" value="PGAP1"/>
    <property type="match status" value="1"/>
</dbReference>
<dbReference type="SUPFAM" id="SSF50978">
    <property type="entry name" value="WD40 repeat-like"/>
    <property type="match status" value="2"/>
</dbReference>
<evidence type="ECO:0000313" key="9">
    <source>
        <dbReference type="EMBL" id="KAJ5094546.1"/>
    </source>
</evidence>
<comment type="caution">
    <text evidence="9">The sequence shown here is derived from an EMBL/GenBank/DDBJ whole genome shotgun (WGS) entry which is preliminary data.</text>
</comment>
<dbReference type="EC" id="3.1.-.-" evidence="4"/>
<evidence type="ECO:0000256" key="1">
    <source>
        <dbReference type="ARBA" id="ARBA00003496"/>
    </source>
</evidence>
<dbReference type="OrthoDB" id="4349937at2759"/>